<feature type="coiled-coil region" evidence="1">
    <location>
        <begin position="91"/>
        <end position="164"/>
    </location>
</feature>
<proteinExistence type="predicted"/>
<organism evidence="2">
    <name type="scientific">marine sediment metagenome</name>
    <dbReference type="NCBI Taxonomy" id="412755"/>
    <lineage>
        <taxon>unclassified sequences</taxon>
        <taxon>metagenomes</taxon>
        <taxon>ecological metagenomes</taxon>
    </lineage>
</organism>
<name>A0A0F9PE71_9ZZZZ</name>
<dbReference type="AlphaFoldDB" id="A0A0F9PE71"/>
<dbReference type="SUPFAM" id="SSF57997">
    <property type="entry name" value="Tropomyosin"/>
    <property type="match status" value="1"/>
</dbReference>
<dbReference type="EMBL" id="LAZR01002432">
    <property type="protein sequence ID" value="KKN30130.1"/>
    <property type="molecule type" value="Genomic_DNA"/>
</dbReference>
<reference evidence="2" key="1">
    <citation type="journal article" date="2015" name="Nature">
        <title>Complex archaea that bridge the gap between prokaryotes and eukaryotes.</title>
        <authorList>
            <person name="Spang A."/>
            <person name="Saw J.H."/>
            <person name="Jorgensen S.L."/>
            <person name="Zaremba-Niedzwiedzka K."/>
            <person name="Martijn J."/>
            <person name="Lind A.E."/>
            <person name="van Eijk R."/>
            <person name="Schleper C."/>
            <person name="Guy L."/>
            <person name="Ettema T.J."/>
        </authorList>
    </citation>
    <scope>NUCLEOTIDE SEQUENCE</scope>
</reference>
<evidence type="ECO:0000256" key="1">
    <source>
        <dbReference type="SAM" id="Coils"/>
    </source>
</evidence>
<keyword evidence="1" id="KW-0175">Coiled coil</keyword>
<evidence type="ECO:0000313" key="2">
    <source>
        <dbReference type="EMBL" id="KKN30130.1"/>
    </source>
</evidence>
<evidence type="ECO:0008006" key="3">
    <source>
        <dbReference type="Google" id="ProtNLM"/>
    </source>
</evidence>
<protein>
    <recommendedName>
        <fullName evidence="3">V-SNARE coiled-coil homology domain-containing protein</fullName>
    </recommendedName>
</protein>
<sequence length="248" mass="28152">MSLTESKSSLKKILSIIEEINNLNNDSIPKLQAQPNNILGLIENFEELKTSNLKTTESNDDEINSLKNKISQNQRGITVIEEKNNEFVGERQVLLNKIQTAQNELTVTQEKINVKKEELEIRTNRLEELESRIVGLKDVQEVFENKMREREAQLQEEHDKKEKLCNSFGMRIAAMKSLIKAGYIQSAQLKVINSLVPETSLELGGLVKASGLREDVFKKVLLKIVEENGPLEYDEAGGTILLKEEVDF</sequence>
<accession>A0A0F9PE71</accession>
<comment type="caution">
    <text evidence="2">The sequence shown here is derived from an EMBL/GenBank/DDBJ whole genome shotgun (WGS) entry which is preliminary data.</text>
</comment>
<gene>
    <name evidence="2" type="ORF">LCGC14_0837170</name>
</gene>